<gene>
    <name evidence="1" type="ORF">LVIROSA_LOCUS34930</name>
</gene>
<dbReference type="AlphaFoldDB" id="A0AAU9PGX7"/>
<evidence type="ECO:0000313" key="2">
    <source>
        <dbReference type="Proteomes" id="UP001157418"/>
    </source>
</evidence>
<proteinExistence type="predicted"/>
<evidence type="ECO:0000313" key="1">
    <source>
        <dbReference type="EMBL" id="CAH1449446.1"/>
    </source>
</evidence>
<accession>A0AAU9PGX7</accession>
<dbReference type="EMBL" id="CAKMRJ010005634">
    <property type="protein sequence ID" value="CAH1449446.1"/>
    <property type="molecule type" value="Genomic_DNA"/>
</dbReference>
<comment type="caution">
    <text evidence="1">The sequence shown here is derived from an EMBL/GenBank/DDBJ whole genome shotgun (WGS) entry which is preliminary data.</text>
</comment>
<reference evidence="1 2" key="1">
    <citation type="submission" date="2022-01" db="EMBL/GenBank/DDBJ databases">
        <authorList>
            <person name="Xiong W."/>
            <person name="Schranz E."/>
        </authorList>
    </citation>
    <scope>NUCLEOTIDE SEQUENCE [LARGE SCALE GENOMIC DNA]</scope>
</reference>
<organism evidence="1 2">
    <name type="scientific">Lactuca virosa</name>
    <dbReference type="NCBI Taxonomy" id="75947"/>
    <lineage>
        <taxon>Eukaryota</taxon>
        <taxon>Viridiplantae</taxon>
        <taxon>Streptophyta</taxon>
        <taxon>Embryophyta</taxon>
        <taxon>Tracheophyta</taxon>
        <taxon>Spermatophyta</taxon>
        <taxon>Magnoliopsida</taxon>
        <taxon>eudicotyledons</taxon>
        <taxon>Gunneridae</taxon>
        <taxon>Pentapetalae</taxon>
        <taxon>asterids</taxon>
        <taxon>campanulids</taxon>
        <taxon>Asterales</taxon>
        <taxon>Asteraceae</taxon>
        <taxon>Cichorioideae</taxon>
        <taxon>Cichorieae</taxon>
        <taxon>Lactucinae</taxon>
        <taxon>Lactuca</taxon>
    </lineage>
</organism>
<dbReference type="Proteomes" id="UP001157418">
    <property type="component" value="Unassembled WGS sequence"/>
</dbReference>
<keyword evidence="2" id="KW-1185">Reference proteome</keyword>
<sequence>MVKGGGSIDVWVMDEYGVAESWVKRNNVSSQCISSFFFGYSSHNEICIVNDSGHLLLYNPAAQEDNILKKSFYENYRVSKIVEYVDSLAWVASAIR</sequence>
<name>A0AAU9PGX7_9ASTR</name>
<evidence type="ECO:0008006" key="3">
    <source>
        <dbReference type="Google" id="ProtNLM"/>
    </source>
</evidence>
<protein>
    <recommendedName>
        <fullName evidence="3">F-box associated domain-containing protein</fullName>
    </recommendedName>
</protein>